<keyword evidence="1" id="KW-0732">Signal</keyword>
<keyword evidence="3" id="KW-1185">Reference proteome</keyword>
<feature type="signal peptide" evidence="1">
    <location>
        <begin position="1"/>
        <end position="22"/>
    </location>
</feature>
<evidence type="ECO:0000313" key="3">
    <source>
        <dbReference type="Proteomes" id="UP000626148"/>
    </source>
</evidence>
<dbReference type="RefSeq" id="WP_229805485.1">
    <property type="nucleotide sequence ID" value="NZ_BMXR01000016.1"/>
</dbReference>
<gene>
    <name evidence="2" type="ORF">GCM10007392_45200</name>
</gene>
<name>A0A918KR61_9GAMM</name>
<reference evidence="2" key="2">
    <citation type="submission" date="2020-09" db="EMBL/GenBank/DDBJ databases">
        <authorList>
            <person name="Sun Q."/>
            <person name="Kim S."/>
        </authorList>
    </citation>
    <scope>NUCLEOTIDE SEQUENCE</scope>
    <source>
        <strain evidence="2">KCTC 22169</strain>
    </source>
</reference>
<dbReference type="Gene3D" id="2.60.40.1890">
    <property type="entry name" value="PCu(A)C copper chaperone"/>
    <property type="match status" value="1"/>
</dbReference>
<dbReference type="AlphaFoldDB" id="A0A918KR61"/>
<feature type="chain" id="PRO_5037344288" description="Copper chaperone PCu(A)C" evidence="1">
    <location>
        <begin position="23"/>
        <end position="157"/>
    </location>
</feature>
<evidence type="ECO:0008006" key="4">
    <source>
        <dbReference type="Google" id="ProtNLM"/>
    </source>
</evidence>
<dbReference type="InterPro" id="IPR036182">
    <property type="entry name" value="PCuAC_sf"/>
</dbReference>
<organism evidence="2 3">
    <name type="scientific">Saccharospirillum salsuginis</name>
    <dbReference type="NCBI Taxonomy" id="418750"/>
    <lineage>
        <taxon>Bacteria</taxon>
        <taxon>Pseudomonadati</taxon>
        <taxon>Pseudomonadota</taxon>
        <taxon>Gammaproteobacteria</taxon>
        <taxon>Oceanospirillales</taxon>
        <taxon>Saccharospirillaceae</taxon>
        <taxon>Saccharospirillum</taxon>
    </lineage>
</organism>
<comment type="caution">
    <text evidence="2">The sequence shown here is derived from an EMBL/GenBank/DDBJ whole genome shotgun (WGS) entry which is preliminary data.</text>
</comment>
<accession>A0A918KR61</accession>
<reference evidence="2" key="1">
    <citation type="journal article" date="2014" name="Int. J. Syst. Evol. Microbiol.">
        <title>Complete genome sequence of Corynebacterium casei LMG S-19264T (=DSM 44701T), isolated from a smear-ripened cheese.</title>
        <authorList>
            <consortium name="US DOE Joint Genome Institute (JGI-PGF)"/>
            <person name="Walter F."/>
            <person name="Albersmeier A."/>
            <person name="Kalinowski J."/>
            <person name="Ruckert C."/>
        </authorList>
    </citation>
    <scope>NUCLEOTIDE SEQUENCE</scope>
    <source>
        <strain evidence="2">KCTC 22169</strain>
    </source>
</reference>
<proteinExistence type="predicted"/>
<dbReference type="Proteomes" id="UP000626148">
    <property type="component" value="Unassembled WGS sequence"/>
</dbReference>
<dbReference type="PANTHER" id="PTHR36302">
    <property type="entry name" value="BLR7088 PROTEIN"/>
    <property type="match status" value="1"/>
</dbReference>
<dbReference type="Pfam" id="PF04314">
    <property type="entry name" value="PCuAC"/>
    <property type="match status" value="1"/>
</dbReference>
<protein>
    <recommendedName>
        <fullName evidence="4">Copper chaperone PCu(A)C</fullName>
    </recommendedName>
</protein>
<dbReference type="InterPro" id="IPR007410">
    <property type="entry name" value="LpqE-like"/>
</dbReference>
<dbReference type="EMBL" id="BMXR01000016">
    <property type="protein sequence ID" value="GGX72827.1"/>
    <property type="molecule type" value="Genomic_DNA"/>
</dbReference>
<dbReference type="SUPFAM" id="SSF110087">
    <property type="entry name" value="DR1885-like metal-binding protein"/>
    <property type="match status" value="1"/>
</dbReference>
<evidence type="ECO:0000256" key="1">
    <source>
        <dbReference type="SAM" id="SignalP"/>
    </source>
</evidence>
<sequence>MIMKKRLFAAAASLMFSALSLAHDYQHHDLTIAHPWARATPPGVTVGGGFLTIHNGSDQDETLLGGSAPFAREVQIHETRQEGDVMKMEHRPEGLLIPAGESRSLQPGGYHVMFMGMDSPLVDGEKVPVTLTFEHAGNIDVEFAVEKRSGGMDHDMD</sequence>
<evidence type="ECO:0000313" key="2">
    <source>
        <dbReference type="EMBL" id="GGX72827.1"/>
    </source>
</evidence>
<dbReference type="InterPro" id="IPR058248">
    <property type="entry name" value="Lxx211020-like"/>
</dbReference>
<dbReference type="PANTHER" id="PTHR36302:SF1">
    <property type="entry name" value="COPPER CHAPERONE PCU(A)C"/>
    <property type="match status" value="1"/>
</dbReference>